<comment type="similarity">
    <text evidence="2">Belongs to the glycosyltransferase 47 family.</text>
</comment>
<evidence type="ECO:0000256" key="3">
    <source>
        <dbReference type="ARBA" id="ARBA00022676"/>
    </source>
</evidence>
<proteinExistence type="inferred from homology"/>
<evidence type="ECO:0000256" key="1">
    <source>
        <dbReference type="ARBA" id="ARBA00004323"/>
    </source>
</evidence>
<dbReference type="PANTHER" id="PTHR11062:SF268">
    <property type="entry name" value="FAMILY PROTEIN, PUTATIVE, EXPRESSED-RELATED"/>
    <property type="match status" value="1"/>
</dbReference>
<evidence type="ECO:0000256" key="6">
    <source>
        <dbReference type="SAM" id="MobiDB-lite"/>
    </source>
</evidence>
<keyword evidence="3" id="KW-0328">Glycosyltransferase</keyword>
<dbReference type="Pfam" id="PF03016">
    <property type="entry name" value="Exostosin_GT47"/>
    <property type="match status" value="1"/>
</dbReference>
<keyword evidence="4" id="KW-0812">Transmembrane</keyword>
<organism evidence="8 9">
    <name type="scientific">Genlisea aurea</name>
    <dbReference type="NCBI Taxonomy" id="192259"/>
    <lineage>
        <taxon>Eukaryota</taxon>
        <taxon>Viridiplantae</taxon>
        <taxon>Streptophyta</taxon>
        <taxon>Embryophyta</taxon>
        <taxon>Tracheophyta</taxon>
        <taxon>Spermatophyta</taxon>
        <taxon>Magnoliopsida</taxon>
        <taxon>eudicotyledons</taxon>
        <taxon>Gunneridae</taxon>
        <taxon>Pentapetalae</taxon>
        <taxon>asterids</taxon>
        <taxon>lamiids</taxon>
        <taxon>Lamiales</taxon>
        <taxon>Lentibulariaceae</taxon>
        <taxon>Genlisea</taxon>
    </lineage>
</organism>
<dbReference type="EMBL" id="AUSU01007578">
    <property type="protein sequence ID" value="EPS60428.1"/>
    <property type="molecule type" value="Genomic_DNA"/>
</dbReference>
<dbReference type="InterPro" id="IPR004263">
    <property type="entry name" value="Exostosin"/>
</dbReference>
<gene>
    <name evidence="8" type="ORF">M569_14375</name>
</gene>
<evidence type="ECO:0000313" key="8">
    <source>
        <dbReference type="EMBL" id="EPS60428.1"/>
    </source>
</evidence>
<accession>S8DCB5</accession>
<sequence>QCRNGWYGMDCSVPSISSYNLEWPKWLVPLKVDHLQGNNTDHASTVAVKKRPLIYVYDLPPEFNALLLQGRHDKGHSVNRLYDAKNRTDWTSILYGSQMSIYESMLASPHRTLNGDEADYFFVPVFDSWMIPLVDENPHLSKKVSLFVYAHYTSDLYKKAYDHIMAQYPYWNRSSGRDHIWTFAWDEGACMAPKEVWNGVMLVHWGNTNKKHRNSTTAYNDDNWDSIPQDLRGNHSCFDPVKDIVIPVWKNPKLISSKSHDRPREDRKTLFYFNGNLGPLYNGRPEDRYSMGIRQKMGEEFGSSPNKEGKLGKQR</sequence>
<comment type="subcellular location">
    <subcellularLocation>
        <location evidence="1">Golgi apparatus membrane</location>
        <topology evidence="1">Single-pass type II membrane protein</topology>
    </subcellularLocation>
</comment>
<dbReference type="AlphaFoldDB" id="S8DCB5"/>
<dbReference type="InterPro" id="IPR040911">
    <property type="entry name" value="Exostosin_GT47"/>
</dbReference>
<reference evidence="8 9" key="1">
    <citation type="journal article" date="2013" name="BMC Genomics">
        <title>The miniature genome of a carnivorous plant Genlisea aurea contains a low number of genes and short non-coding sequences.</title>
        <authorList>
            <person name="Leushkin E.V."/>
            <person name="Sutormin R.A."/>
            <person name="Nabieva E.R."/>
            <person name="Penin A.A."/>
            <person name="Kondrashov A.S."/>
            <person name="Logacheva M.D."/>
        </authorList>
    </citation>
    <scope>NUCLEOTIDE SEQUENCE [LARGE SCALE GENOMIC DNA]</scope>
</reference>
<dbReference type="GO" id="GO:0016757">
    <property type="term" value="F:glycosyltransferase activity"/>
    <property type="evidence" value="ECO:0007669"/>
    <property type="project" value="UniProtKB-KW"/>
</dbReference>
<feature type="region of interest" description="Disordered" evidence="6">
    <location>
        <begin position="293"/>
        <end position="315"/>
    </location>
</feature>
<dbReference type="GO" id="GO:0000139">
    <property type="term" value="C:Golgi membrane"/>
    <property type="evidence" value="ECO:0007669"/>
    <property type="project" value="UniProtKB-SubCell"/>
</dbReference>
<evidence type="ECO:0000256" key="4">
    <source>
        <dbReference type="ARBA" id="ARBA00022968"/>
    </source>
</evidence>
<feature type="non-terminal residue" evidence="8">
    <location>
        <position position="315"/>
    </location>
</feature>
<evidence type="ECO:0000259" key="7">
    <source>
        <dbReference type="Pfam" id="PF03016"/>
    </source>
</evidence>
<evidence type="ECO:0000256" key="5">
    <source>
        <dbReference type="ARBA" id="ARBA00023034"/>
    </source>
</evidence>
<evidence type="ECO:0000256" key="2">
    <source>
        <dbReference type="ARBA" id="ARBA00010271"/>
    </source>
</evidence>
<feature type="non-terminal residue" evidence="8">
    <location>
        <position position="1"/>
    </location>
</feature>
<keyword evidence="5" id="KW-0333">Golgi apparatus</keyword>
<keyword evidence="3" id="KW-0808">Transferase</keyword>
<feature type="domain" description="Exostosin GT47" evidence="7">
    <location>
        <begin position="50"/>
        <end position="314"/>
    </location>
</feature>
<protein>
    <submittedName>
        <fullName evidence="8">Adenylosuccinate synthetase</fullName>
    </submittedName>
</protein>
<keyword evidence="9" id="KW-1185">Reference proteome</keyword>
<name>S8DCB5_9LAMI</name>
<dbReference type="OrthoDB" id="1924787at2759"/>
<dbReference type="PANTHER" id="PTHR11062">
    <property type="entry name" value="EXOSTOSIN HEPARAN SULFATE GLYCOSYLTRANSFERASE -RELATED"/>
    <property type="match status" value="1"/>
</dbReference>
<evidence type="ECO:0000313" key="9">
    <source>
        <dbReference type="Proteomes" id="UP000015453"/>
    </source>
</evidence>
<comment type="caution">
    <text evidence="8">The sequence shown here is derived from an EMBL/GenBank/DDBJ whole genome shotgun (WGS) entry which is preliminary data.</text>
</comment>
<keyword evidence="4" id="KW-0735">Signal-anchor</keyword>
<dbReference type="Proteomes" id="UP000015453">
    <property type="component" value="Unassembled WGS sequence"/>
</dbReference>